<gene>
    <name evidence="5" type="ORF">HLH35_16120</name>
</gene>
<dbReference type="SMART" id="SM00895">
    <property type="entry name" value="FCD"/>
    <property type="match status" value="1"/>
</dbReference>
<dbReference type="SUPFAM" id="SSF46785">
    <property type="entry name" value="Winged helix' DNA-binding domain"/>
    <property type="match status" value="1"/>
</dbReference>
<organism evidence="5 6">
    <name type="scientific">Gluconacetobacter asukensis</name>
    <dbReference type="NCBI Taxonomy" id="1017181"/>
    <lineage>
        <taxon>Bacteria</taxon>
        <taxon>Pseudomonadati</taxon>
        <taxon>Pseudomonadota</taxon>
        <taxon>Alphaproteobacteria</taxon>
        <taxon>Acetobacterales</taxon>
        <taxon>Acetobacteraceae</taxon>
        <taxon>Gluconacetobacter</taxon>
    </lineage>
</organism>
<dbReference type="InterPro" id="IPR036388">
    <property type="entry name" value="WH-like_DNA-bd_sf"/>
</dbReference>
<protein>
    <submittedName>
        <fullName evidence="5">GntR family transcriptional regulator</fullName>
    </submittedName>
</protein>
<dbReference type="GO" id="GO:0003677">
    <property type="term" value="F:DNA binding"/>
    <property type="evidence" value="ECO:0007669"/>
    <property type="project" value="UniProtKB-KW"/>
</dbReference>
<dbReference type="Pfam" id="PF07729">
    <property type="entry name" value="FCD"/>
    <property type="match status" value="1"/>
</dbReference>
<feature type="domain" description="HTH gntR-type" evidence="4">
    <location>
        <begin position="13"/>
        <end position="80"/>
    </location>
</feature>
<evidence type="ECO:0000313" key="6">
    <source>
        <dbReference type="Proteomes" id="UP000577891"/>
    </source>
</evidence>
<comment type="caution">
    <text evidence="5">The sequence shown here is derived from an EMBL/GenBank/DDBJ whole genome shotgun (WGS) entry which is preliminary data.</text>
</comment>
<accession>A0A7W4P359</accession>
<dbReference type="InterPro" id="IPR011711">
    <property type="entry name" value="GntR_C"/>
</dbReference>
<dbReference type="SMART" id="SM00345">
    <property type="entry name" value="HTH_GNTR"/>
    <property type="match status" value="1"/>
</dbReference>
<dbReference type="InterPro" id="IPR000524">
    <property type="entry name" value="Tscrpt_reg_HTH_GntR"/>
</dbReference>
<reference evidence="5 6" key="1">
    <citation type="submission" date="2020-04" db="EMBL/GenBank/DDBJ databases">
        <title>Description of novel Gluconacetobacter.</title>
        <authorList>
            <person name="Sombolestani A."/>
        </authorList>
    </citation>
    <scope>NUCLEOTIDE SEQUENCE [LARGE SCALE GENOMIC DNA]</scope>
    <source>
        <strain evidence="5 6">LMG 27724</strain>
    </source>
</reference>
<dbReference type="SUPFAM" id="SSF48008">
    <property type="entry name" value="GntR ligand-binding domain-like"/>
    <property type="match status" value="1"/>
</dbReference>
<name>A0A7W4P359_9PROT</name>
<dbReference type="Gene3D" id="1.10.10.10">
    <property type="entry name" value="Winged helix-like DNA-binding domain superfamily/Winged helix DNA-binding domain"/>
    <property type="match status" value="1"/>
</dbReference>
<keyword evidence="1" id="KW-0805">Transcription regulation</keyword>
<sequence length="219" mass="24863">MNIVTSPERILNRSISDQLYGILRERILSGELAAGEPVRQDTIAALFDVSKIPVREALARLQQDGFVSVHPKRGFFVTPLTRAEAEDVFHLRLRVEPDATALGARNATSADADHARMMLGELEAAIDRKDAQRGVYNRRFHMALVRPGAGPMTLHVVDLLNVTADRYVRFHLHMNDNDTRANQQHRALLECWLKGSRREIETLTRDHIRMTLDDLRQAL</sequence>
<dbReference type="InterPro" id="IPR036390">
    <property type="entry name" value="WH_DNA-bd_sf"/>
</dbReference>
<keyword evidence="6" id="KW-1185">Reference proteome</keyword>
<dbReference type="AlphaFoldDB" id="A0A7W4P359"/>
<dbReference type="CDD" id="cd07377">
    <property type="entry name" value="WHTH_GntR"/>
    <property type="match status" value="1"/>
</dbReference>
<dbReference type="EMBL" id="JABEQE010000017">
    <property type="protein sequence ID" value="MBB2173623.1"/>
    <property type="molecule type" value="Genomic_DNA"/>
</dbReference>
<proteinExistence type="predicted"/>
<keyword evidence="3" id="KW-0804">Transcription</keyword>
<evidence type="ECO:0000256" key="2">
    <source>
        <dbReference type="ARBA" id="ARBA00023125"/>
    </source>
</evidence>
<dbReference type="PANTHER" id="PTHR43537">
    <property type="entry name" value="TRANSCRIPTIONAL REGULATOR, GNTR FAMILY"/>
    <property type="match status" value="1"/>
</dbReference>
<dbReference type="PROSITE" id="PS50949">
    <property type="entry name" value="HTH_GNTR"/>
    <property type="match status" value="1"/>
</dbReference>
<dbReference type="GO" id="GO:0003700">
    <property type="term" value="F:DNA-binding transcription factor activity"/>
    <property type="evidence" value="ECO:0007669"/>
    <property type="project" value="InterPro"/>
</dbReference>
<evidence type="ECO:0000256" key="3">
    <source>
        <dbReference type="ARBA" id="ARBA00023163"/>
    </source>
</evidence>
<dbReference type="Proteomes" id="UP000577891">
    <property type="component" value="Unassembled WGS sequence"/>
</dbReference>
<dbReference type="RefSeq" id="WP_182980117.1">
    <property type="nucleotide sequence ID" value="NZ_BAABGB010000057.1"/>
</dbReference>
<dbReference type="Pfam" id="PF00392">
    <property type="entry name" value="GntR"/>
    <property type="match status" value="1"/>
</dbReference>
<dbReference type="Gene3D" id="1.20.120.530">
    <property type="entry name" value="GntR ligand-binding domain-like"/>
    <property type="match status" value="1"/>
</dbReference>
<evidence type="ECO:0000313" key="5">
    <source>
        <dbReference type="EMBL" id="MBB2173623.1"/>
    </source>
</evidence>
<dbReference type="PANTHER" id="PTHR43537:SF41">
    <property type="entry name" value="TRANSCRIPTIONAL REGULATORY PROTEIN"/>
    <property type="match status" value="1"/>
</dbReference>
<dbReference type="InterPro" id="IPR008920">
    <property type="entry name" value="TF_FadR/GntR_C"/>
</dbReference>
<evidence type="ECO:0000256" key="1">
    <source>
        <dbReference type="ARBA" id="ARBA00023015"/>
    </source>
</evidence>
<keyword evidence="2" id="KW-0238">DNA-binding</keyword>
<evidence type="ECO:0000259" key="4">
    <source>
        <dbReference type="PROSITE" id="PS50949"/>
    </source>
</evidence>